<organism evidence="5 7">
    <name type="scientific">Nicrophorus vespilloides</name>
    <name type="common">Boreal carrion beetle</name>
    <dbReference type="NCBI Taxonomy" id="110193"/>
    <lineage>
        <taxon>Eukaryota</taxon>
        <taxon>Metazoa</taxon>
        <taxon>Ecdysozoa</taxon>
        <taxon>Arthropoda</taxon>
        <taxon>Hexapoda</taxon>
        <taxon>Insecta</taxon>
        <taxon>Pterygota</taxon>
        <taxon>Neoptera</taxon>
        <taxon>Endopterygota</taxon>
        <taxon>Coleoptera</taxon>
        <taxon>Polyphaga</taxon>
        <taxon>Staphyliniformia</taxon>
        <taxon>Silphidae</taxon>
        <taxon>Nicrophorinae</taxon>
        <taxon>Nicrophorus</taxon>
    </lineage>
</organism>
<evidence type="ECO:0000259" key="4">
    <source>
        <dbReference type="PROSITE" id="PS50013"/>
    </source>
</evidence>
<evidence type="ECO:0000313" key="6">
    <source>
        <dbReference type="RefSeq" id="XP_017784627.1"/>
    </source>
</evidence>
<dbReference type="InterPro" id="IPR017984">
    <property type="entry name" value="Chromo_dom_subgr"/>
</dbReference>
<accession>A0ABM1NCS8</accession>
<dbReference type="PROSITE" id="PS00598">
    <property type="entry name" value="CHROMO_1"/>
    <property type="match status" value="1"/>
</dbReference>
<dbReference type="SMART" id="SM00300">
    <property type="entry name" value="ChSh"/>
    <property type="match status" value="1"/>
</dbReference>
<feature type="compositionally biased region" description="Basic and acidic residues" evidence="3">
    <location>
        <begin position="143"/>
        <end position="152"/>
    </location>
</feature>
<feature type="region of interest" description="Disordered" evidence="3">
    <location>
        <begin position="66"/>
        <end position="212"/>
    </location>
</feature>
<dbReference type="InterPro" id="IPR023780">
    <property type="entry name" value="Chromo_domain"/>
</dbReference>
<dbReference type="Gene3D" id="2.40.50.40">
    <property type="match status" value="2"/>
</dbReference>
<dbReference type="Proteomes" id="UP000695000">
    <property type="component" value="Unplaced"/>
</dbReference>
<dbReference type="InterPro" id="IPR000953">
    <property type="entry name" value="Chromo/chromo_shadow_dom"/>
</dbReference>
<keyword evidence="2" id="KW-0539">Nucleus</keyword>
<dbReference type="InterPro" id="IPR051219">
    <property type="entry name" value="Heterochromatin_chromo-domain"/>
</dbReference>
<dbReference type="SUPFAM" id="SSF54160">
    <property type="entry name" value="Chromo domain-like"/>
    <property type="match status" value="2"/>
</dbReference>
<protein>
    <submittedName>
        <fullName evidence="6 7">Chromobox protein homolog 5</fullName>
    </submittedName>
</protein>
<comment type="subcellular location">
    <subcellularLocation>
        <location evidence="1">Nucleus</location>
    </subcellularLocation>
</comment>
<proteinExistence type="predicted"/>
<dbReference type="RefSeq" id="XP_017784627.1">
    <property type="nucleotide sequence ID" value="XM_017929138.1"/>
</dbReference>
<dbReference type="InterPro" id="IPR023779">
    <property type="entry name" value="Chromodomain_CS"/>
</dbReference>
<dbReference type="SMART" id="SM00298">
    <property type="entry name" value="CHROMO"/>
    <property type="match status" value="2"/>
</dbReference>
<feature type="compositionally biased region" description="Basic residues" evidence="3">
    <location>
        <begin position="98"/>
        <end position="108"/>
    </location>
</feature>
<evidence type="ECO:0000256" key="2">
    <source>
        <dbReference type="ARBA" id="ARBA00023242"/>
    </source>
</evidence>
<evidence type="ECO:0000313" key="7">
    <source>
        <dbReference type="RefSeq" id="XP_017784628.1"/>
    </source>
</evidence>
<feature type="domain" description="Chromo" evidence="4">
    <location>
        <begin position="15"/>
        <end position="73"/>
    </location>
</feature>
<feature type="compositionally biased region" description="Basic and acidic residues" evidence="3">
    <location>
        <begin position="66"/>
        <end position="78"/>
    </location>
</feature>
<sequence>MGNKKVEDSESEEEYSVEKIIDKRIKDNHVEYLLKWKNYSDEDNTWEPEDNLDCPELIEEFERLRDKKTVKGSKEATKKKSRLRSPSPTSSVDSEKGKKQKEKKRKRSLSPTESDVPEPNIKSSKKSKKKTKREQSPDTSDESDAKIEVKKSAEHKRKSKIDSDDSTEERINNKHKEVEQEDENKKEVEKKKKSSSDIEEKKDKKKKKSDAEIVINNKITKKPIEKNGFDKGYEAEKIIGASDTTGELLFLMKWKGIDEADLVPAKEANVVCPQVVIAFYEQRLAWHSPDED</sequence>
<feature type="domain" description="Chromo" evidence="4">
    <location>
        <begin position="233"/>
        <end position="291"/>
    </location>
</feature>
<evidence type="ECO:0000256" key="3">
    <source>
        <dbReference type="SAM" id="MobiDB-lite"/>
    </source>
</evidence>
<dbReference type="PRINTS" id="PR00504">
    <property type="entry name" value="CHROMODOMAIN"/>
</dbReference>
<dbReference type="InterPro" id="IPR016197">
    <property type="entry name" value="Chromo-like_dom_sf"/>
</dbReference>
<feature type="compositionally biased region" description="Basic residues" evidence="3">
    <location>
        <begin position="123"/>
        <end position="132"/>
    </location>
</feature>
<feature type="compositionally biased region" description="Basic and acidic residues" evidence="3">
    <location>
        <begin position="160"/>
        <end position="202"/>
    </location>
</feature>
<name>A0ABM1NCS8_NICVS</name>
<evidence type="ECO:0000256" key="1">
    <source>
        <dbReference type="ARBA" id="ARBA00004123"/>
    </source>
</evidence>
<dbReference type="Pfam" id="PF01393">
    <property type="entry name" value="Chromo_shadow"/>
    <property type="match status" value="1"/>
</dbReference>
<evidence type="ECO:0000313" key="5">
    <source>
        <dbReference type="Proteomes" id="UP000695000"/>
    </source>
</evidence>
<keyword evidence="5" id="KW-1185">Reference proteome</keyword>
<dbReference type="GeneID" id="108568196"/>
<dbReference type="RefSeq" id="XP_017784628.1">
    <property type="nucleotide sequence ID" value="XM_017929139.1"/>
</dbReference>
<dbReference type="CDD" id="cd00034">
    <property type="entry name" value="CSD"/>
    <property type="match status" value="1"/>
</dbReference>
<dbReference type="PANTHER" id="PTHR22812">
    <property type="entry name" value="CHROMOBOX PROTEIN"/>
    <property type="match status" value="1"/>
</dbReference>
<dbReference type="PROSITE" id="PS50013">
    <property type="entry name" value="CHROMO_2"/>
    <property type="match status" value="2"/>
</dbReference>
<reference evidence="6 7" key="1">
    <citation type="submission" date="2025-05" db="UniProtKB">
        <authorList>
            <consortium name="RefSeq"/>
        </authorList>
    </citation>
    <scope>IDENTIFICATION</scope>
    <source>
        <tissue evidence="6 7">Whole Larva</tissue>
    </source>
</reference>
<dbReference type="InterPro" id="IPR008251">
    <property type="entry name" value="Chromo_shadow_dom"/>
</dbReference>
<gene>
    <name evidence="6 7" type="primary">LOC108568196</name>
</gene>
<dbReference type="Pfam" id="PF00385">
    <property type="entry name" value="Chromo"/>
    <property type="match status" value="1"/>
</dbReference>